<evidence type="ECO:0000313" key="4">
    <source>
        <dbReference type="EMBL" id="KAJ1973015.1"/>
    </source>
</evidence>
<evidence type="ECO:0000256" key="2">
    <source>
        <dbReference type="ARBA" id="ARBA00022553"/>
    </source>
</evidence>
<dbReference type="Gene3D" id="1.10.1200.10">
    <property type="entry name" value="ACP-like"/>
    <property type="match status" value="1"/>
</dbReference>
<feature type="non-terminal residue" evidence="4">
    <location>
        <position position="1331"/>
    </location>
</feature>
<keyword evidence="2" id="KW-0597">Phosphoprotein</keyword>
<name>A0A9W8AXB9_9FUNG</name>
<dbReference type="Gene3D" id="3.40.50.12780">
    <property type="entry name" value="N-terminal domain of ligase-like"/>
    <property type="match status" value="1"/>
</dbReference>
<accession>A0A9W8AXB9</accession>
<dbReference type="Gene3D" id="3.30.300.30">
    <property type="match status" value="1"/>
</dbReference>
<dbReference type="Pfam" id="PF00550">
    <property type="entry name" value="PP-binding"/>
    <property type="match status" value="1"/>
</dbReference>
<dbReference type="OrthoDB" id="416786at2759"/>
<evidence type="ECO:0000256" key="1">
    <source>
        <dbReference type="ARBA" id="ARBA00022450"/>
    </source>
</evidence>
<dbReference type="SMART" id="SM01294">
    <property type="entry name" value="PKS_PP_betabranch"/>
    <property type="match status" value="1"/>
</dbReference>
<proteinExistence type="predicted"/>
<reference evidence="4" key="1">
    <citation type="submission" date="2022-07" db="EMBL/GenBank/DDBJ databases">
        <title>Phylogenomic reconstructions and comparative analyses of Kickxellomycotina fungi.</title>
        <authorList>
            <person name="Reynolds N.K."/>
            <person name="Stajich J.E."/>
            <person name="Barry K."/>
            <person name="Grigoriev I.V."/>
            <person name="Crous P."/>
            <person name="Smith M.E."/>
        </authorList>
    </citation>
    <scope>NUCLEOTIDE SEQUENCE</scope>
    <source>
        <strain evidence="4">RSA 567</strain>
    </source>
</reference>
<dbReference type="SUPFAM" id="SSF52777">
    <property type="entry name" value="CoA-dependent acyltransferases"/>
    <property type="match status" value="4"/>
</dbReference>
<dbReference type="GO" id="GO:0031177">
    <property type="term" value="F:phosphopantetheine binding"/>
    <property type="evidence" value="ECO:0007669"/>
    <property type="project" value="InterPro"/>
</dbReference>
<dbReference type="PANTHER" id="PTHR45398:SF1">
    <property type="entry name" value="ENZYME, PUTATIVE (JCVI)-RELATED"/>
    <property type="match status" value="1"/>
</dbReference>
<dbReference type="InterPro" id="IPR023213">
    <property type="entry name" value="CAT-like_dom_sf"/>
</dbReference>
<dbReference type="Proteomes" id="UP001151582">
    <property type="component" value="Unassembled WGS sequence"/>
</dbReference>
<dbReference type="SMART" id="SM00823">
    <property type="entry name" value="PKS_PP"/>
    <property type="match status" value="1"/>
</dbReference>
<dbReference type="Gene3D" id="3.30.559.10">
    <property type="entry name" value="Chloramphenicol acetyltransferase-like domain"/>
    <property type="match status" value="2"/>
</dbReference>
<protein>
    <recommendedName>
        <fullName evidence="3">Carrier domain-containing protein</fullName>
    </recommendedName>
</protein>
<dbReference type="Pfam" id="PF00668">
    <property type="entry name" value="Condensation"/>
    <property type="match status" value="2"/>
</dbReference>
<keyword evidence="1" id="KW-0596">Phosphopantetheine</keyword>
<sequence length="1331" mass="146063">MVPHTLVALAQLPTTVNGKVDRRALADLDLDSTTHCSLVTDSTILDLDTDTALDTPSDNALADQEAVLRQAWAELLDVPADRIARQAHFFQLGGDSIVAILLVSKCRQQGYQMTVPTVYAHPVLASLARHLVPLHAATTNSALCAQTPVTGAVPLTPIQQWFFGLPLQNPHHFNQSFLLKLNPRVDADAIQDALVTLLTHHDMLRCRYTQHDNQWHQAIPTAQATHDDFFWTECRTTEAELSQHLAKLHTQLSLIQGPLLGALLVHLNGLPDQPRLYLVSHHIVIDLVSWRILIDDLNTLLSHQPLPPKTLSFAQWATSLDAHAATLTADCWPEQVSPTNATTPIPADQVGTRHSIFQTLDATITDQLVTHVCPALRVTPRDAILSAYALAYCQTLDTAQVNLCMEGHGREPWSPDLDISRTVGWFTSFYPLVIHAQSNASLAAVLHQAKERLQQIPTKGFPYFLLKYMASANADERDQLLAKTPAHLDVLFNYFGRFTQSTATDQSLVSIDWSDQYGEHDNPTEDWVPFDQYVMAMVSGDTLRLGIDYNARRCTDATITTLLTTWTAHLRDLVQAFTANPLAISPAVTRFDFDLLLLTSSDFDQLSTQLTQRNLSWRQVEDLYPCTPLQSGLLLSTLRNPHAYLVQYHVTLAGNLDTAHLEACWQQVALRHSILRTVFLDAPSQVTTGYVQAVLTQSIVCFDADLTQSAAELSTKAYQRLHTNFALDSPLFQVSVGALPNTTNAHQMTVTFHHAMLDGWSFPLLVAKVLKCYQGVQGLEMTTSTFKDVAQHILCDRLTESPAQFWQTYLANAPPTPAPLLHPQLSPTTGYKGYRAPLAVSKPALLAFARAYGVTLSTLLRGAYALALSRYLRTSDVVFGVIVSGRNVPVDGIAAVIGPCLNTVPFRVNTCDQSVVAWLQQVHHNYVQMIPYEQSGNVDIARWCRQPSDARLFNAVMGYENQPPLTMPTDSALAVGGITVEEYTEYPFSVAFEDQPEAVLCKVLWAQSMYSSGVGAEVVLRLSHILDQIMTSSGATQLESIRLHTSKDVCARPSLLSSPSSPLDAMARDPHQAIERCYNAMADVPVLVRAQHSYTWSTLTTMAATLCHSMLKLMTDSNRVAVAVVDSHLALVVSLLACMQCGAALVPVSAKHPVALISQWLGSLSPALVLIPAALDHCLKLGDAVTQVILDDCYDVPLDSAALQWPTELDHTRHALAPAVQFIQSWDDMGVGLLQVSTAALLQIWTEQPYLAPKGTRVAHSFALDTETALWTTIRALSQGCMLVGEGVASADDTLVTTFVTDSNTTAPLLPCRPAHIIRLVPLSMFGIGSA</sequence>
<dbReference type="PANTHER" id="PTHR45398">
    <property type="match status" value="1"/>
</dbReference>
<dbReference type="SUPFAM" id="SSF56801">
    <property type="entry name" value="Acetyl-CoA synthetase-like"/>
    <property type="match status" value="2"/>
</dbReference>
<comment type="caution">
    <text evidence="4">The sequence shown here is derived from an EMBL/GenBank/DDBJ whole genome shotgun (WGS) entry which is preliminary data.</text>
</comment>
<dbReference type="InterPro" id="IPR009081">
    <property type="entry name" value="PP-bd_ACP"/>
</dbReference>
<dbReference type="EMBL" id="JANBQB010000911">
    <property type="protein sequence ID" value="KAJ1973015.1"/>
    <property type="molecule type" value="Genomic_DNA"/>
</dbReference>
<evidence type="ECO:0000313" key="5">
    <source>
        <dbReference type="Proteomes" id="UP001151582"/>
    </source>
</evidence>
<dbReference type="InterPro" id="IPR036736">
    <property type="entry name" value="ACP-like_sf"/>
</dbReference>
<dbReference type="PROSITE" id="PS50075">
    <property type="entry name" value="CARRIER"/>
    <property type="match status" value="1"/>
</dbReference>
<evidence type="ECO:0000259" key="3">
    <source>
        <dbReference type="PROSITE" id="PS50075"/>
    </source>
</evidence>
<feature type="domain" description="Carrier" evidence="3">
    <location>
        <begin position="59"/>
        <end position="135"/>
    </location>
</feature>
<dbReference type="InterPro" id="IPR001242">
    <property type="entry name" value="Condensation_dom"/>
</dbReference>
<dbReference type="InterPro" id="IPR042099">
    <property type="entry name" value="ANL_N_sf"/>
</dbReference>
<gene>
    <name evidence="4" type="ORF">H4R34_005215</name>
</gene>
<dbReference type="Gene3D" id="3.30.559.30">
    <property type="entry name" value="Nonribosomal peptide synthetase, condensation domain"/>
    <property type="match status" value="2"/>
</dbReference>
<dbReference type="SUPFAM" id="SSF47336">
    <property type="entry name" value="ACP-like"/>
    <property type="match status" value="1"/>
</dbReference>
<organism evidence="4 5">
    <name type="scientific">Dimargaris verticillata</name>
    <dbReference type="NCBI Taxonomy" id="2761393"/>
    <lineage>
        <taxon>Eukaryota</taxon>
        <taxon>Fungi</taxon>
        <taxon>Fungi incertae sedis</taxon>
        <taxon>Zoopagomycota</taxon>
        <taxon>Kickxellomycotina</taxon>
        <taxon>Dimargaritomycetes</taxon>
        <taxon>Dimargaritales</taxon>
        <taxon>Dimargaritaceae</taxon>
        <taxon>Dimargaris</taxon>
    </lineage>
</organism>
<dbReference type="InterPro" id="IPR020806">
    <property type="entry name" value="PKS_PP-bd"/>
</dbReference>
<dbReference type="InterPro" id="IPR045851">
    <property type="entry name" value="AMP-bd_C_sf"/>
</dbReference>
<dbReference type="GO" id="GO:0003824">
    <property type="term" value="F:catalytic activity"/>
    <property type="evidence" value="ECO:0007669"/>
    <property type="project" value="InterPro"/>
</dbReference>
<keyword evidence="5" id="KW-1185">Reference proteome</keyword>